<dbReference type="InterPro" id="IPR036689">
    <property type="entry name" value="ESAT-6-like_sf"/>
</dbReference>
<sequence>MADDYSYRVNLRQLDDAIATMATFGAEVDGWLGEVDRHVADLHLSWSSQAAEAQRLAHARWMAGAAEMRENLEELREVARRAHTNYSGVAQTNEGMWPQ</sequence>
<organism evidence="2 3">
    <name type="scientific">Nocardia pulmonis</name>
    <dbReference type="NCBI Taxonomy" id="2951408"/>
    <lineage>
        <taxon>Bacteria</taxon>
        <taxon>Bacillati</taxon>
        <taxon>Actinomycetota</taxon>
        <taxon>Actinomycetes</taxon>
        <taxon>Mycobacteriales</taxon>
        <taxon>Nocardiaceae</taxon>
        <taxon>Nocardia</taxon>
    </lineage>
</organism>
<evidence type="ECO:0000313" key="2">
    <source>
        <dbReference type="EMBL" id="MCM6774487.1"/>
    </source>
</evidence>
<comment type="caution">
    <text evidence="2">The sequence shown here is derived from an EMBL/GenBank/DDBJ whole genome shotgun (WGS) entry which is preliminary data.</text>
</comment>
<proteinExistence type="inferred from homology"/>
<dbReference type="Pfam" id="PF06013">
    <property type="entry name" value="WXG100"/>
    <property type="match status" value="1"/>
</dbReference>
<gene>
    <name evidence="2" type="ORF">NDR86_13480</name>
</gene>
<dbReference type="SUPFAM" id="SSF140453">
    <property type="entry name" value="EsxAB dimer-like"/>
    <property type="match status" value="1"/>
</dbReference>
<dbReference type="RefSeq" id="WP_251912118.1">
    <property type="nucleotide sequence ID" value="NZ_JAMRXG010000005.1"/>
</dbReference>
<dbReference type="NCBIfam" id="TIGR03930">
    <property type="entry name" value="WXG100_ESAT6"/>
    <property type="match status" value="1"/>
</dbReference>
<reference evidence="2" key="1">
    <citation type="submission" date="2022-06" db="EMBL/GenBank/DDBJ databases">
        <title>Novel species in genus nocardia.</title>
        <authorList>
            <person name="Li F."/>
        </authorList>
    </citation>
    <scope>NUCLEOTIDE SEQUENCE</scope>
    <source>
        <strain evidence="2">CDC141</strain>
    </source>
</reference>
<evidence type="ECO:0000313" key="3">
    <source>
        <dbReference type="Proteomes" id="UP001139157"/>
    </source>
</evidence>
<dbReference type="InterPro" id="IPR010310">
    <property type="entry name" value="T7SS_ESAT-6-like"/>
</dbReference>
<dbReference type="Proteomes" id="UP001139157">
    <property type="component" value="Unassembled WGS sequence"/>
</dbReference>
<dbReference type="EMBL" id="JAMRXG010000005">
    <property type="protein sequence ID" value="MCM6774487.1"/>
    <property type="molecule type" value="Genomic_DNA"/>
</dbReference>
<accession>A0A9X2IW19</accession>
<protein>
    <recommendedName>
        <fullName evidence="1">ESAT-6-like protein</fullName>
    </recommendedName>
</protein>
<evidence type="ECO:0000256" key="1">
    <source>
        <dbReference type="RuleBase" id="RU362001"/>
    </source>
</evidence>
<dbReference type="Gene3D" id="1.10.287.1060">
    <property type="entry name" value="ESAT-6-like"/>
    <property type="match status" value="1"/>
</dbReference>
<comment type="similarity">
    <text evidence="1">Belongs to the WXG100 family.</text>
</comment>
<name>A0A9X2IW19_9NOCA</name>
<keyword evidence="3" id="KW-1185">Reference proteome</keyword>
<dbReference type="AlphaFoldDB" id="A0A9X2IW19"/>